<dbReference type="EMBL" id="VOXD01000017">
    <property type="protein sequence ID" value="TXF89033.1"/>
    <property type="molecule type" value="Genomic_DNA"/>
</dbReference>
<dbReference type="PANTHER" id="PTHR42852:SF17">
    <property type="entry name" value="THIOREDOXIN-LIKE PROTEIN HI_1115"/>
    <property type="match status" value="1"/>
</dbReference>
<protein>
    <submittedName>
        <fullName evidence="2">Redoxin domain-containing protein</fullName>
    </submittedName>
</protein>
<dbReference type="Pfam" id="PF00578">
    <property type="entry name" value="AhpC-TSA"/>
    <property type="match status" value="1"/>
</dbReference>
<dbReference type="InterPro" id="IPR036249">
    <property type="entry name" value="Thioredoxin-like_sf"/>
</dbReference>
<sequence>MTRTFVLLSLISVAFTACEKDPPAPLPRFGTANEPITYTDFEDIAGLFTQQSDTTYLINFWATWCKPCREELPLLNQLAREEQDKKLKVVLVSLDTEENAIGRIPAFLRETAPDLASIILTDEDQSWGKTIDRVWSGSLPTTIIYRADLRYVYRRGFNTYPDVRRALEPLIGK</sequence>
<gene>
    <name evidence="2" type="ORF">FUA23_12155</name>
</gene>
<dbReference type="PANTHER" id="PTHR42852">
    <property type="entry name" value="THIOL:DISULFIDE INTERCHANGE PROTEIN DSBE"/>
    <property type="match status" value="1"/>
</dbReference>
<evidence type="ECO:0000313" key="3">
    <source>
        <dbReference type="Proteomes" id="UP000321907"/>
    </source>
</evidence>
<dbReference type="PROSITE" id="PS51257">
    <property type="entry name" value="PROKAR_LIPOPROTEIN"/>
    <property type="match status" value="1"/>
</dbReference>
<dbReference type="AlphaFoldDB" id="A0A5C7FH13"/>
<dbReference type="InterPro" id="IPR050553">
    <property type="entry name" value="Thioredoxin_ResA/DsbE_sf"/>
</dbReference>
<proteinExistence type="predicted"/>
<dbReference type="CDD" id="cd02966">
    <property type="entry name" value="TlpA_like_family"/>
    <property type="match status" value="1"/>
</dbReference>
<comment type="caution">
    <text evidence="2">The sequence shown here is derived from an EMBL/GenBank/DDBJ whole genome shotgun (WGS) entry which is preliminary data.</text>
</comment>
<dbReference type="PROSITE" id="PS51352">
    <property type="entry name" value="THIOREDOXIN_2"/>
    <property type="match status" value="1"/>
</dbReference>
<dbReference type="Proteomes" id="UP000321907">
    <property type="component" value="Unassembled WGS sequence"/>
</dbReference>
<keyword evidence="3" id="KW-1185">Reference proteome</keyword>
<dbReference type="InterPro" id="IPR013766">
    <property type="entry name" value="Thioredoxin_domain"/>
</dbReference>
<accession>A0A5C7FH13</accession>
<name>A0A5C7FH13_9BACT</name>
<dbReference type="InterPro" id="IPR000866">
    <property type="entry name" value="AhpC/TSA"/>
</dbReference>
<dbReference type="GO" id="GO:0016491">
    <property type="term" value="F:oxidoreductase activity"/>
    <property type="evidence" value="ECO:0007669"/>
    <property type="project" value="InterPro"/>
</dbReference>
<reference evidence="2 3" key="1">
    <citation type="submission" date="2019-08" db="EMBL/GenBank/DDBJ databases">
        <title>Lewinella sp. strain SSH13 Genome sequencing and assembly.</title>
        <authorList>
            <person name="Kim I."/>
        </authorList>
    </citation>
    <scope>NUCLEOTIDE SEQUENCE [LARGE SCALE GENOMIC DNA]</scope>
    <source>
        <strain evidence="2 3">SSH13</strain>
    </source>
</reference>
<dbReference type="Gene3D" id="3.40.30.10">
    <property type="entry name" value="Glutaredoxin"/>
    <property type="match status" value="1"/>
</dbReference>
<dbReference type="SUPFAM" id="SSF52833">
    <property type="entry name" value="Thioredoxin-like"/>
    <property type="match status" value="1"/>
</dbReference>
<organism evidence="2 3">
    <name type="scientific">Neolewinella aurantiaca</name>
    <dbReference type="NCBI Taxonomy" id="2602767"/>
    <lineage>
        <taxon>Bacteria</taxon>
        <taxon>Pseudomonadati</taxon>
        <taxon>Bacteroidota</taxon>
        <taxon>Saprospiria</taxon>
        <taxon>Saprospirales</taxon>
        <taxon>Lewinellaceae</taxon>
        <taxon>Neolewinella</taxon>
    </lineage>
</organism>
<dbReference type="RefSeq" id="WP_147931019.1">
    <property type="nucleotide sequence ID" value="NZ_VOXD01000017.1"/>
</dbReference>
<feature type="domain" description="Thioredoxin" evidence="1">
    <location>
        <begin position="15"/>
        <end position="172"/>
    </location>
</feature>
<evidence type="ECO:0000313" key="2">
    <source>
        <dbReference type="EMBL" id="TXF89033.1"/>
    </source>
</evidence>
<dbReference type="OrthoDB" id="6399635at2"/>
<evidence type="ECO:0000259" key="1">
    <source>
        <dbReference type="PROSITE" id="PS51352"/>
    </source>
</evidence>
<dbReference type="GO" id="GO:0016209">
    <property type="term" value="F:antioxidant activity"/>
    <property type="evidence" value="ECO:0007669"/>
    <property type="project" value="InterPro"/>
</dbReference>